<sequence>MGNEWFAWGWLAAIAVVFLSAIVWLFPRVSERYVHVHVWLLLLPGAAALFGWIGAGGAVDIGPWRFDATSWLSAVYISLLSWAIQRFAVRYLHGDRRYRLYFSLLTWTSFAASLTWAAGDLRLIAVCWGLPLVGLVALTALKKEWEPAQFVARQMGMLFLASWIAVALTAVWLGARVGEWTLVSALSAERLARLALWERAVMSGLLMLAAVIPAGQWPFHRWLMESAVTPTPVSAVMHAGLVNAGGLLFWRFYPLFNETWAHVALFLIAFASILIGTGVSFVHVDYKRQLVGSTMAQMGVMLVQCALGAYGAAVVHLVLHGLFKATLFLQSGSVVPRVGRAGLRKTGSSWPGGIILGVLLGWAFWQAAPHEPARLLSALLLAASATVAWGRLTDFREGRWLGFAVVVALALVSETVRHQFMALLHNGMPSAFLPPASFEWLVCALFVAAALVAVWIANRRSSMLAIHLYMWLVHLGEPRPAATEAHPRYLASYLKEGMVHE</sequence>
<comment type="similarity">
    <text evidence="8">Belongs to the inorganic carbon transporter (TC 9.A.2) DabB family.</text>
</comment>
<feature type="transmembrane region" description="Helical" evidence="8">
    <location>
        <begin position="375"/>
        <end position="392"/>
    </location>
</feature>
<feature type="transmembrane region" description="Helical" evidence="8">
    <location>
        <begin position="349"/>
        <end position="368"/>
    </location>
</feature>
<dbReference type="RefSeq" id="WP_074043166.1">
    <property type="nucleotide sequence ID" value="NZ_MQMG01000006.1"/>
</dbReference>
<feature type="transmembrane region" description="Helical" evidence="8">
    <location>
        <begin position="157"/>
        <end position="175"/>
    </location>
</feature>
<feature type="transmembrane region" description="Helical" evidence="8">
    <location>
        <begin position="71"/>
        <end position="88"/>
    </location>
</feature>
<comment type="subcellular location">
    <subcellularLocation>
        <location evidence="1 8">Cell membrane</location>
        <topology evidence="1 8">Multi-pass membrane protein</topology>
    </subcellularLocation>
    <subcellularLocation>
        <location evidence="9">Membrane</location>
        <topology evidence="9">Multi-pass membrane protein</topology>
    </subcellularLocation>
</comment>
<feature type="transmembrane region" description="Helical" evidence="8">
    <location>
        <begin position="38"/>
        <end position="59"/>
    </location>
</feature>
<dbReference type="PANTHER" id="PTHR42829">
    <property type="entry name" value="NADH-UBIQUINONE OXIDOREDUCTASE CHAIN 5"/>
    <property type="match status" value="1"/>
</dbReference>
<feature type="transmembrane region" description="Helical" evidence="8">
    <location>
        <begin position="195"/>
        <end position="214"/>
    </location>
</feature>
<evidence type="ECO:0000259" key="11">
    <source>
        <dbReference type="Pfam" id="PF00662"/>
    </source>
</evidence>
<evidence type="ECO:0000256" key="9">
    <source>
        <dbReference type="RuleBase" id="RU000320"/>
    </source>
</evidence>
<dbReference type="InterPro" id="IPR046396">
    <property type="entry name" value="Transporter_DabB"/>
</dbReference>
<dbReference type="GO" id="GO:0005886">
    <property type="term" value="C:plasma membrane"/>
    <property type="evidence" value="ECO:0007669"/>
    <property type="project" value="UniProtKB-SubCell"/>
</dbReference>
<evidence type="ECO:0000256" key="6">
    <source>
        <dbReference type="ARBA" id="ARBA00022989"/>
    </source>
</evidence>
<dbReference type="HAMAP" id="MF_00862">
    <property type="entry name" value="DabB"/>
    <property type="match status" value="1"/>
</dbReference>
<dbReference type="NCBIfam" id="NF006373">
    <property type="entry name" value="PRK08601.1"/>
    <property type="match status" value="1"/>
</dbReference>
<feature type="transmembrane region" description="Helical" evidence="8">
    <location>
        <begin position="398"/>
        <end position="416"/>
    </location>
</feature>
<accession>A0A1Q5T6D1</accession>
<feature type="transmembrane region" description="Helical" evidence="8">
    <location>
        <begin position="305"/>
        <end position="329"/>
    </location>
</feature>
<evidence type="ECO:0000313" key="13">
    <source>
        <dbReference type="Proteomes" id="UP000186030"/>
    </source>
</evidence>
<dbReference type="Proteomes" id="UP000186030">
    <property type="component" value="Unassembled WGS sequence"/>
</dbReference>
<feature type="transmembrane region" description="Helical" evidence="8">
    <location>
        <begin position="6"/>
        <end position="26"/>
    </location>
</feature>
<evidence type="ECO:0000259" key="10">
    <source>
        <dbReference type="Pfam" id="PF00361"/>
    </source>
</evidence>
<dbReference type="InterPro" id="IPR003945">
    <property type="entry name" value="NU5C-like"/>
</dbReference>
<dbReference type="Pfam" id="PF00662">
    <property type="entry name" value="Proton_antipo_N"/>
    <property type="match status" value="1"/>
</dbReference>
<dbReference type="PRINTS" id="PR01434">
    <property type="entry name" value="NADHDHGNASE5"/>
</dbReference>
<feature type="domain" description="NADH:quinone oxidoreductase/Mrp antiporter transmembrane" evidence="10">
    <location>
        <begin position="118"/>
        <end position="346"/>
    </location>
</feature>
<feature type="transmembrane region" description="Helical" evidence="8">
    <location>
        <begin position="235"/>
        <end position="253"/>
    </location>
</feature>
<reference evidence="13" key="2">
    <citation type="submission" date="2017-01" db="EMBL/GenBank/DDBJ databases">
        <title>Genome sequencing and annotation of Geobacillus sp. 1017, a Hydrocarbon-Oxidizing Thermophilic Bacterium Isolated from a Heavy Oil Reservoir (China).</title>
        <authorList>
            <person name="Kadnikov V.V."/>
            <person name="Mardanov A.V."/>
            <person name="Poltaraus A.B."/>
            <person name="Sokolova D.S."/>
            <person name="Semenova E.M."/>
            <person name="Ravin N.V."/>
            <person name="Tourova T.P."/>
            <person name="Nazina T.N."/>
        </authorList>
    </citation>
    <scope>NUCLEOTIDE SEQUENCE [LARGE SCALE GENOMIC DNA]</scope>
    <source>
        <strain evidence="13">1017</strain>
    </source>
</reference>
<evidence type="ECO:0000313" key="12">
    <source>
        <dbReference type="EMBL" id="OKO95781.1"/>
    </source>
</evidence>
<comment type="similarity">
    <text evidence="2">Belongs to the CPA3 antiporters (TC 2.A.63) subunit A family.</text>
</comment>
<feature type="transmembrane region" description="Helical" evidence="8">
    <location>
        <begin position="437"/>
        <end position="457"/>
    </location>
</feature>
<name>A0A1Q5T6D1_9BACL</name>
<evidence type="ECO:0000256" key="3">
    <source>
        <dbReference type="ARBA" id="ARBA00022448"/>
    </source>
</evidence>
<dbReference type="InterPro" id="IPR001750">
    <property type="entry name" value="ND/Mrp_TM"/>
</dbReference>
<evidence type="ECO:0000256" key="7">
    <source>
        <dbReference type="ARBA" id="ARBA00023136"/>
    </source>
</evidence>
<dbReference type="GO" id="GO:0008137">
    <property type="term" value="F:NADH dehydrogenase (ubiquinone) activity"/>
    <property type="evidence" value="ECO:0007669"/>
    <property type="project" value="InterPro"/>
</dbReference>
<evidence type="ECO:0000256" key="1">
    <source>
        <dbReference type="ARBA" id="ARBA00004651"/>
    </source>
</evidence>
<dbReference type="GO" id="GO:0015990">
    <property type="term" value="P:electron transport coupled proton transport"/>
    <property type="evidence" value="ECO:0007669"/>
    <property type="project" value="TreeGrafter"/>
</dbReference>
<dbReference type="GO" id="GO:0042773">
    <property type="term" value="P:ATP synthesis coupled electron transport"/>
    <property type="evidence" value="ECO:0007669"/>
    <property type="project" value="InterPro"/>
</dbReference>
<keyword evidence="3 8" id="KW-0813">Transport</keyword>
<dbReference type="PANTHER" id="PTHR42829:SF1">
    <property type="entry name" value="INORGANIC CARBON TRANSPORTER SUBUNIT DABB-RELATED"/>
    <property type="match status" value="1"/>
</dbReference>
<dbReference type="Pfam" id="PF00361">
    <property type="entry name" value="Proton_antipo_M"/>
    <property type="match status" value="1"/>
</dbReference>
<dbReference type="EMBL" id="MQMG01000006">
    <property type="protein sequence ID" value="OKO95781.1"/>
    <property type="molecule type" value="Genomic_DNA"/>
</dbReference>
<comment type="function">
    <text evidence="8">Part of an energy-coupled inorganic carbon pump.</text>
</comment>
<reference evidence="12 13" key="1">
    <citation type="submission" date="2016-11" db="EMBL/GenBank/DDBJ databases">
        <authorList>
            <person name="Kadnikov V."/>
            <person name="Nazina T."/>
        </authorList>
    </citation>
    <scope>NUCLEOTIDE SEQUENCE [LARGE SCALE GENOMIC DNA]</scope>
    <source>
        <strain evidence="12 13">1017</strain>
    </source>
</reference>
<comment type="caution">
    <text evidence="12">The sequence shown here is derived from an EMBL/GenBank/DDBJ whole genome shotgun (WGS) entry which is preliminary data.</text>
</comment>
<evidence type="ECO:0000256" key="5">
    <source>
        <dbReference type="ARBA" id="ARBA00022692"/>
    </source>
</evidence>
<evidence type="ECO:0000256" key="4">
    <source>
        <dbReference type="ARBA" id="ARBA00022475"/>
    </source>
</evidence>
<dbReference type="AlphaFoldDB" id="A0A1Q5T6D1"/>
<organism evidence="12 13">
    <name type="scientific">Geobacillus proteiniphilus</name>
    <dbReference type="NCBI Taxonomy" id="860353"/>
    <lineage>
        <taxon>Bacteria</taxon>
        <taxon>Bacillati</taxon>
        <taxon>Bacillota</taxon>
        <taxon>Bacilli</taxon>
        <taxon>Bacillales</taxon>
        <taxon>Anoxybacillaceae</taxon>
        <taxon>Geobacillus</taxon>
    </lineage>
</organism>
<evidence type="ECO:0000256" key="2">
    <source>
        <dbReference type="ARBA" id="ARBA00008483"/>
    </source>
</evidence>
<feature type="transmembrane region" description="Helical" evidence="8">
    <location>
        <begin position="123"/>
        <end position="141"/>
    </location>
</feature>
<keyword evidence="5 8" id="KW-0812">Transmembrane</keyword>
<keyword evidence="4 8" id="KW-1003">Cell membrane</keyword>
<dbReference type="GO" id="GO:0003954">
    <property type="term" value="F:NADH dehydrogenase activity"/>
    <property type="evidence" value="ECO:0007669"/>
    <property type="project" value="TreeGrafter"/>
</dbReference>
<dbReference type="InterPro" id="IPR001516">
    <property type="entry name" value="Proton_antipo_N"/>
</dbReference>
<feature type="transmembrane region" description="Helical" evidence="8">
    <location>
        <begin position="259"/>
        <end position="284"/>
    </location>
</feature>
<comment type="subunit">
    <text evidence="8">Forms a complex with DabA.</text>
</comment>
<evidence type="ECO:0000256" key="8">
    <source>
        <dbReference type="HAMAP-Rule" id="MF_00862"/>
    </source>
</evidence>
<proteinExistence type="inferred from homology"/>
<gene>
    <name evidence="8" type="primary">dabB</name>
    <name evidence="12" type="ORF">BRO54_0771</name>
</gene>
<protein>
    <recommendedName>
        <fullName evidence="8">Probable inorganic carbon transporter subunit DabB</fullName>
    </recommendedName>
</protein>
<keyword evidence="6 8" id="KW-1133">Transmembrane helix</keyword>
<feature type="domain" description="NADH-Ubiquinone oxidoreductase (complex I) chain 5 N-terminal" evidence="11">
    <location>
        <begin position="64"/>
        <end position="102"/>
    </location>
</feature>
<keyword evidence="7 8" id="KW-0472">Membrane</keyword>